<dbReference type="Proteomes" id="UP000308528">
    <property type="component" value="Unassembled WGS sequence"/>
</dbReference>
<accession>A0A4S4NI89</accession>
<reference evidence="2 3" key="1">
    <citation type="submission" date="2019-04" db="EMBL/GenBank/DDBJ databases">
        <title>Lewinella litorea sp. nov., isolated from a marine sand.</title>
        <authorList>
            <person name="Yoon J.-H."/>
        </authorList>
    </citation>
    <scope>NUCLEOTIDE SEQUENCE [LARGE SCALE GENOMIC DNA]</scope>
    <source>
        <strain evidence="2 3">HSMS-39</strain>
    </source>
</reference>
<dbReference type="AlphaFoldDB" id="A0A4S4NI89"/>
<evidence type="ECO:0008006" key="4">
    <source>
        <dbReference type="Google" id="ProtNLM"/>
    </source>
</evidence>
<keyword evidence="1" id="KW-0175">Coiled coil</keyword>
<comment type="caution">
    <text evidence="2">The sequence shown here is derived from an EMBL/GenBank/DDBJ whole genome shotgun (WGS) entry which is preliminary data.</text>
</comment>
<keyword evidence="3" id="KW-1185">Reference proteome</keyword>
<evidence type="ECO:0000313" key="2">
    <source>
        <dbReference type="EMBL" id="THH39456.1"/>
    </source>
</evidence>
<dbReference type="OrthoDB" id="667380at2"/>
<evidence type="ECO:0000313" key="3">
    <source>
        <dbReference type="Proteomes" id="UP000308528"/>
    </source>
</evidence>
<feature type="coiled-coil region" evidence="1">
    <location>
        <begin position="23"/>
        <end position="57"/>
    </location>
</feature>
<dbReference type="EMBL" id="SRSF01000004">
    <property type="protein sequence ID" value="THH39456.1"/>
    <property type="molecule type" value="Genomic_DNA"/>
</dbReference>
<name>A0A4S4NI89_9BACT</name>
<evidence type="ECO:0000256" key="1">
    <source>
        <dbReference type="SAM" id="Coils"/>
    </source>
</evidence>
<protein>
    <recommendedName>
        <fullName evidence="4">Transcription elongation factor</fullName>
    </recommendedName>
</protein>
<dbReference type="RefSeq" id="WP_136459590.1">
    <property type="nucleotide sequence ID" value="NZ_SRSF01000004.1"/>
</dbReference>
<gene>
    <name evidence="2" type="ORF">E4021_11950</name>
</gene>
<proteinExistence type="predicted"/>
<sequence>MQLTKEQAAEKQAVAAQLLTIKENSYQNMLAMQNADLAEAEETNEETENLFEDGKVDQSINRVEARSSVVEALQHEIRMLANIDSIEPTEEIQLGDIVETDRGLFFVGAASDEFEVNGKKYRGISTESPLYKAMRGKHNGDTVEVNGTKFRIINSY</sequence>
<organism evidence="2 3">
    <name type="scientific">Neolewinella litorea</name>
    <dbReference type="NCBI Taxonomy" id="2562452"/>
    <lineage>
        <taxon>Bacteria</taxon>
        <taxon>Pseudomonadati</taxon>
        <taxon>Bacteroidota</taxon>
        <taxon>Saprospiria</taxon>
        <taxon>Saprospirales</taxon>
        <taxon>Lewinellaceae</taxon>
        <taxon>Neolewinella</taxon>
    </lineage>
</organism>